<reference evidence="7" key="2">
    <citation type="submission" date="2024-06" db="UniProtKB">
        <authorList>
            <consortium name="EnsemblMetazoa"/>
        </authorList>
    </citation>
    <scope>IDENTIFICATION</scope>
</reference>
<keyword evidence="4" id="KW-0645">Protease</keyword>
<evidence type="ECO:0000256" key="4">
    <source>
        <dbReference type="ARBA" id="ARBA00022670"/>
    </source>
</evidence>
<evidence type="ECO:0000256" key="2">
    <source>
        <dbReference type="ARBA" id="ARBA00009085"/>
    </source>
</evidence>
<accession>A0AAN0JYN6</accession>
<protein>
    <recommendedName>
        <fullName evidence="3">ubiquitinyl hydrolase 1</fullName>
        <ecNumber evidence="3">3.4.19.12</ecNumber>
    </recommendedName>
</protein>
<sequence>MGANGSTLERLEQLPEDERYNGLTNFGNTCYANSVLQALYFCLPFREKVLQYSHGEEKTETLLSALSDLFIQMSSSKKKFGVVAPRKFIQRVKKENVVFDNMQQQDAHEFLNYLLNTIADLLKGT</sequence>
<evidence type="ECO:0000259" key="6">
    <source>
        <dbReference type="PROSITE" id="PS50235"/>
    </source>
</evidence>
<dbReference type="GO" id="GO:0005634">
    <property type="term" value="C:nucleus"/>
    <property type="evidence" value="ECO:0007669"/>
    <property type="project" value="TreeGrafter"/>
</dbReference>
<evidence type="ECO:0000313" key="8">
    <source>
        <dbReference type="Proteomes" id="UP000007879"/>
    </source>
</evidence>
<dbReference type="PROSITE" id="PS00972">
    <property type="entry name" value="USP_1"/>
    <property type="match status" value="1"/>
</dbReference>
<dbReference type="GO" id="GO:0016579">
    <property type="term" value="P:protein deubiquitination"/>
    <property type="evidence" value="ECO:0007669"/>
    <property type="project" value="InterPro"/>
</dbReference>
<dbReference type="PANTHER" id="PTHR24006:SF733">
    <property type="entry name" value="RE52890P"/>
    <property type="match status" value="1"/>
</dbReference>
<dbReference type="SUPFAM" id="SSF54001">
    <property type="entry name" value="Cysteine proteinases"/>
    <property type="match status" value="1"/>
</dbReference>
<keyword evidence="8" id="KW-1185">Reference proteome</keyword>
<comment type="catalytic activity">
    <reaction evidence="1">
        <text>Thiol-dependent hydrolysis of ester, thioester, amide, peptide and isopeptide bonds formed by the C-terminal Gly of ubiquitin (a 76-residue protein attached to proteins as an intracellular targeting signal).</text>
        <dbReference type="EC" id="3.4.19.12"/>
    </reaction>
</comment>
<dbReference type="InterPro" id="IPR028889">
    <property type="entry name" value="USP"/>
</dbReference>
<feature type="domain" description="USP" evidence="6">
    <location>
        <begin position="21"/>
        <end position="125"/>
    </location>
</feature>
<proteinExistence type="inferred from homology"/>
<dbReference type="Gene3D" id="3.90.70.10">
    <property type="entry name" value="Cysteine proteinases"/>
    <property type="match status" value="1"/>
</dbReference>
<dbReference type="PANTHER" id="PTHR24006">
    <property type="entry name" value="UBIQUITIN CARBOXYL-TERMINAL HYDROLASE"/>
    <property type="match status" value="1"/>
</dbReference>
<comment type="similarity">
    <text evidence="2">Belongs to the peptidase C19 family.</text>
</comment>
<keyword evidence="5" id="KW-0378">Hydrolase</keyword>
<dbReference type="KEGG" id="aqu:100635590"/>
<dbReference type="InterPro" id="IPR050164">
    <property type="entry name" value="Peptidase_C19"/>
</dbReference>
<dbReference type="AlphaFoldDB" id="A0AAN0JYN6"/>
<name>A0AAN0JYN6_AMPQE</name>
<dbReference type="EnsemblMetazoa" id="XM_020006778.1">
    <property type="protein sequence ID" value="XP_019862337.1"/>
    <property type="gene ID" value="LOC100635590"/>
</dbReference>
<dbReference type="Proteomes" id="UP000007879">
    <property type="component" value="Unassembled WGS sequence"/>
</dbReference>
<evidence type="ECO:0000313" key="7">
    <source>
        <dbReference type="EnsemblMetazoa" id="XP_019862337.1"/>
    </source>
</evidence>
<dbReference type="GO" id="GO:0005829">
    <property type="term" value="C:cytosol"/>
    <property type="evidence" value="ECO:0007669"/>
    <property type="project" value="TreeGrafter"/>
</dbReference>
<reference evidence="8" key="1">
    <citation type="journal article" date="2010" name="Nature">
        <title>The Amphimedon queenslandica genome and the evolution of animal complexity.</title>
        <authorList>
            <person name="Srivastava M."/>
            <person name="Simakov O."/>
            <person name="Chapman J."/>
            <person name="Fahey B."/>
            <person name="Gauthier M.E."/>
            <person name="Mitros T."/>
            <person name="Richards G.S."/>
            <person name="Conaco C."/>
            <person name="Dacre M."/>
            <person name="Hellsten U."/>
            <person name="Larroux C."/>
            <person name="Putnam N.H."/>
            <person name="Stanke M."/>
            <person name="Adamska M."/>
            <person name="Darling A."/>
            <person name="Degnan S.M."/>
            <person name="Oakley T.H."/>
            <person name="Plachetzki D.C."/>
            <person name="Zhai Y."/>
            <person name="Adamski M."/>
            <person name="Calcino A."/>
            <person name="Cummins S.F."/>
            <person name="Goodstein D.M."/>
            <person name="Harris C."/>
            <person name="Jackson D.J."/>
            <person name="Leys S.P."/>
            <person name="Shu S."/>
            <person name="Woodcroft B.J."/>
            <person name="Vervoort M."/>
            <person name="Kosik K.S."/>
            <person name="Manning G."/>
            <person name="Degnan B.M."/>
            <person name="Rokhsar D.S."/>
        </authorList>
    </citation>
    <scope>NUCLEOTIDE SEQUENCE [LARGE SCALE GENOMIC DNA]</scope>
</reference>
<dbReference type="InterPro" id="IPR018200">
    <property type="entry name" value="USP_CS"/>
</dbReference>
<dbReference type="PROSITE" id="PS50235">
    <property type="entry name" value="USP_3"/>
    <property type="match status" value="1"/>
</dbReference>
<dbReference type="InterPro" id="IPR038765">
    <property type="entry name" value="Papain-like_cys_pep_sf"/>
</dbReference>
<dbReference type="GeneID" id="100635590"/>
<evidence type="ECO:0000256" key="1">
    <source>
        <dbReference type="ARBA" id="ARBA00000707"/>
    </source>
</evidence>
<dbReference type="GO" id="GO:0006508">
    <property type="term" value="P:proteolysis"/>
    <property type="evidence" value="ECO:0007669"/>
    <property type="project" value="UniProtKB-KW"/>
</dbReference>
<dbReference type="RefSeq" id="XP_019862337.1">
    <property type="nucleotide sequence ID" value="XM_020006778.1"/>
</dbReference>
<dbReference type="Pfam" id="PF00443">
    <property type="entry name" value="UCH"/>
    <property type="match status" value="1"/>
</dbReference>
<dbReference type="GO" id="GO:0004843">
    <property type="term" value="F:cysteine-type deubiquitinase activity"/>
    <property type="evidence" value="ECO:0007669"/>
    <property type="project" value="UniProtKB-EC"/>
</dbReference>
<evidence type="ECO:0000256" key="3">
    <source>
        <dbReference type="ARBA" id="ARBA00012759"/>
    </source>
</evidence>
<evidence type="ECO:0000256" key="5">
    <source>
        <dbReference type="ARBA" id="ARBA00022801"/>
    </source>
</evidence>
<dbReference type="EC" id="3.4.19.12" evidence="3"/>
<dbReference type="InterPro" id="IPR001394">
    <property type="entry name" value="Peptidase_C19_UCH"/>
</dbReference>
<organism evidence="7 8">
    <name type="scientific">Amphimedon queenslandica</name>
    <name type="common">Sponge</name>
    <dbReference type="NCBI Taxonomy" id="400682"/>
    <lineage>
        <taxon>Eukaryota</taxon>
        <taxon>Metazoa</taxon>
        <taxon>Porifera</taxon>
        <taxon>Demospongiae</taxon>
        <taxon>Heteroscleromorpha</taxon>
        <taxon>Haplosclerida</taxon>
        <taxon>Niphatidae</taxon>
        <taxon>Amphimedon</taxon>
    </lineage>
</organism>